<protein>
    <submittedName>
        <fullName evidence="1">Uncharacterized protein</fullName>
    </submittedName>
</protein>
<dbReference type="EMBL" id="AP005823">
    <property type="protein sequence ID" value="BAD29394.1"/>
    <property type="molecule type" value="Genomic_DNA"/>
</dbReference>
<organism evidence="1 2">
    <name type="scientific">Oryza sativa subsp. japonica</name>
    <name type="common">Rice</name>
    <dbReference type="NCBI Taxonomy" id="39947"/>
    <lineage>
        <taxon>Eukaryota</taxon>
        <taxon>Viridiplantae</taxon>
        <taxon>Streptophyta</taxon>
        <taxon>Embryophyta</taxon>
        <taxon>Tracheophyta</taxon>
        <taxon>Spermatophyta</taxon>
        <taxon>Magnoliopsida</taxon>
        <taxon>Liliopsida</taxon>
        <taxon>Poales</taxon>
        <taxon>Poaceae</taxon>
        <taxon>BOP clade</taxon>
        <taxon>Oryzoideae</taxon>
        <taxon>Oryzeae</taxon>
        <taxon>Oryzinae</taxon>
        <taxon>Oryza</taxon>
        <taxon>Oryza sativa</taxon>
    </lineage>
</organism>
<dbReference type="AlphaFoldDB" id="Q6EPM6"/>
<evidence type="ECO:0000313" key="2">
    <source>
        <dbReference type="Proteomes" id="UP000000763"/>
    </source>
</evidence>
<proteinExistence type="predicted"/>
<evidence type="ECO:0000313" key="1">
    <source>
        <dbReference type="EMBL" id="BAD29394.1"/>
    </source>
</evidence>
<reference evidence="2" key="2">
    <citation type="journal article" date="2008" name="Nucleic Acids Res.">
        <title>The rice annotation project database (RAP-DB): 2008 update.</title>
        <authorList>
            <consortium name="The rice annotation project (RAP)"/>
        </authorList>
    </citation>
    <scope>GENOME REANNOTATION</scope>
    <source>
        <strain evidence="2">cv. Nipponbare</strain>
    </source>
</reference>
<gene>
    <name evidence="1" type="primary">P0663F07.42</name>
</gene>
<accession>Q6EPM6</accession>
<name>Q6EPM6_ORYSJ</name>
<reference evidence="2" key="1">
    <citation type="journal article" date="2005" name="Nature">
        <title>The map-based sequence of the rice genome.</title>
        <authorList>
            <consortium name="International rice genome sequencing project (IRGSP)"/>
            <person name="Matsumoto T."/>
            <person name="Wu J."/>
            <person name="Kanamori H."/>
            <person name="Katayose Y."/>
            <person name="Fujisawa M."/>
            <person name="Namiki N."/>
            <person name="Mizuno H."/>
            <person name="Yamamoto K."/>
            <person name="Antonio B.A."/>
            <person name="Baba T."/>
            <person name="Sakata K."/>
            <person name="Nagamura Y."/>
            <person name="Aoki H."/>
            <person name="Arikawa K."/>
            <person name="Arita K."/>
            <person name="Bito T."/>
            <person name="Chiden Y."/>
            <person name="Fujitsuka N."/>
            <person name="Fukunaka R."/>
            <person name="Hamada M."/>
            <person name="Harada C."/>
            <person name="Hayashi A."/>
            <person name="Hijishita S."/>
            <person name="Honda M."/>
            <person name="Hosokawa S."/>
            <person name="Ichikawa Y."/>
            <person name="Idonuma A."/>
            <person name="Iijima M."/>
            <person name="Ikeda M."/>
            <person name="Ikeno M."/>
            <person name="Ito K."/>
            <person name="Ito S."/>
            <person name="Ito T."/>
            <person name="Ito Y."/>
            <person name="Ito Y."/>
            <person name="Iwabuchi A."/>
            <person name="Kamiya K."/>
            <person name="Karasawa W."/>
            <person name="Kurita K."/>
            <person name="Katagiri S."/>
            <person name="Kikuta A."/>
            <person name="Kobayashi H."/>
            <person name="Kobayashi N."/>
            <person name="Machita K."/>
            <person name="Maehara T."/>
            <person name="Masukawa M."/>
            <person name="Mizubayashi T."/>
            <person name="Mukai Y."/>
            <person name="Nagasaki H."/>
            <person name="Nagata Y."/>
            <person name="Naito S."/>
            <person name="Nakashima M."/>
            <person name="Nakama Y."/>
            <person name="Nakamichi Y."/>
            <person name="Nakamura M."/>
            <person name="Meguro A."/>
            <person name="Negishi M."/>
            <person name="Ohta I."/>
            <person name="Ohta T."/>
            <person name="Okamoto M."/>
            <person name="Ono N."/>
            <person name="Saji S."/>
            <person name="Sakaguchi M."/>
            <person name="Sakai K."/>
            <person name="Shibata M."/>
            <person name="Shimokawa T."/>
            <person name="Song J."/>
            <person name="Takazaki Y."/>
            <person name="Terasawa K."/>
            <person name="Tsugane M."/>
            <person name="Tsuji K."/>
            <person name="Ueda S."/>
            <person name="Waki K."/>
            <person name="Yamagata H."/>
            <person name="Yamamoto M."/>
            <person name="Yamamoto S."/>
            <person name="Yamane H."/>
            <person name="Yoshiki S."/>
            <person name="Yoshihara R."/>
            <person name="Yukawa K."/>
            <person name="Zhong H."/>
            <person name="Yano M."/>
            <person name="Yuan Q."/>
            <person name="Ouyang S."/>
            <person name="Liu J."/>
            <person name="Jones K.M."/>
            <person name="Gansberger K."/>
            <person name="Moffat K."/>
            <person name="Hill J."/>
            <person name="Bera J."/>
            <person name="Fadrosh D."/>
            <person name="Jin S."/>
            <person name="Johri S."/>
            <person name="Kim M."/>
            <person name="Overton L."/>
            <person name="Reardon M."/>
            <person name="Tsitrin T."/>
            <person name="Vuong H."/>
            <person name="Weaver B."/>
            <person name="Ciecko A."/>
            <person name="Tallon L."/>
            <person name="Jackson J."/>
            <person name="Pai G."/>
            <person name="Aken S.V."/>
            <person name="Utterback T."/>
            <person name="Reidmuller S."/>
            <person name="Feldblyum T."/>
            <person name="Hsiao J."/>
            <person name="Zismann V."/>
            <person name="Iobst S."/>
            <person name="de Vazeille A.R."/>
            <person name="Buell C.R."/>
            <person name="Ying K."/>
            <person name="Li Y."/>
            <person name="Lu T."/>
            <person name="Huang Y."/>
            <person name="Zhao Q."/>
            <person name="Feng Q."/>
            <person name="Zhang L."/>
            <person name="Zhu J."/>
            <person name="Weng Q."/>
            <person name="Mu J."/>
            <person name="Lu Y."/>
            <person name="Fan D."/>
            <person name="Liu Y."/>
            <person name="Guan J."/>
            <person name="Zhang Y."/>
            <person name="Yu S."/>
            <person name="Liu X."/>
            <person name="Zhang Y."/>
            <person name="Hong G."/>
            <person name="Han B."/>
            <person name="Choisne N."/>
            <person name="Demange N."/>
            <person name="Orjeda G."/>
            <person name="Samain S."/>
            <person name="Cattolico L."/>
            <person name="Pelletier E."/>
            <person name="Couloux A."/>
            <person name="Segurens B."/>
            <person name="Wincker P."/>
            <person name="D'Hont A."/>
            <person name="Scarpelli C."/>
            <person name="Weissenbach J."/>
            <person name="Salanoubat M."/>
            <person name="Quetier F."/>
            <person name="Yu Y."/>
            <person name="Kim H.R."/>
            <person name="Rambo T."/>
            <person name="Currie J."/>
            <person name="Collura K."/>
            <person name="Luo M."/>
            <person name="Yang T."/>
            <person name="Ammiraju J.S.S."/>
            <person name="Engler F."/>
            <person name="Soderlund C."/>
            <person name="Wing R.A."/>
            <person name="Palmer L.E."/>
            <person name="de la Bastide M."/>
            <person name="Spiegel L."/>
            <person name="Nascimento L."/>
            <person name="Zutavern T."/>
            <person name="O'Shaughnessy A."/>
            <person name="Dike S."/>
            <person name="Dedhia N."/>
            <person name="Preston R."/>
            <person name="Balija V."/>
            <person name="McCombie W.R."/>
            <person name="Chow T."/>
            <person name="Chen H."/>
            <person name="Chung M."/>
            <person name="Chen C."/>
            <person name="Shaw J."/>
            <person name="Wu H."/>
            <person name="Hsiao K."/>
            <person name="Chao Y."/>
            <person name="Chu M."/>
            <person name="Cheng C."/>
            <person name="Hour A."/>
            <person name="Lee P."/>
            <person name="Lin S."/>
            <person name="Lin Y."/>
            <person name="Liou J."/>
            <person name="Liu S."/>
            <person name="Hsing Y."/>
            <person name="Raghuvanshi S."/>
            <person name="Mohanty A."/>
            <person name="Bharti A.K."/>
            <person name="Gaur A."/>
            <person name="Gupta V."/>
            <person name="Kumar D."/>
            <person name="Ravi V."/>
            <person name="Vij S."/>
            <person name="Kapur A."/>
            <person name="Khurana P."/>
            <person name="Khurana P."/>
            <person name="Khurana J.P."/>
            <person name="Tyagi A.K."/>
            <person name="Gaikwad K."/>
            <person name="Singh A."/>
            <person name="Dalal V."/>
            <person name="Srivastava S."/>
            <person name="Dixit A."/>
            <person name="Pal A.K."/>
            <person name="Ghazi I.A."/>
            <person name="Yadav M."/>
            <person name="Pandit A."/>
            <person name="Bhargava A."/>
            <person name="Sureshbabu K."/>
            <person name="Batra K."/>
            <person name="Sharma T.R."/>
            <person name="Mohapatra T."/>
            <person name="Singh N.K."/>
            <person name="Messing J."/>
            <person name="Nelson A.B."/>
            <person name="Fuks G."/>
            <person name="Kavchok S."/>
            <person name="Keizer G."/>
            <person name="Linton E."/>
            <person name="Llaca V."/>
            <person name="Song R."/>
            <person name="Tanyolac B."/>
            <person name="Young S."/>
            <person name="Ho-Il K."/>
            <person name="Hahn J.H."/>
            <person name="Sangsakoo G."/>
            <person name="Vanavichit A."/>
            <person name="de Mattos Luiz.A.T."/>
            <person name="Zimmer P.D."/>
            <person name="Malone G."/>
            <person name="Dellagostin O."/>
            <person name="de Oliveira A.C."/>
            <person name="Bevan M."/>
            <person name="Bancroft I."/>
            <person name="Minx P."/>
            <person name="Cordum H."/>
            <person name="Wilson R."/>
            <person name="Cheng Z."/>
            <person name="Jin W."/>
            <person name="Jiang J."/>
            <person name="Leong S.A."/>
            <person name="Iwama H."/>
            <person name="Gojobori T."/>
            <person name="Itoh T."/>
            <person name="Niimura Y."/>
            <person name="Fujii Y."/>
            <person name="Habara T."/>
            <person name="Sakai H."/>
            <person name="Sato Y."/>
            <person name="Wilson G."/>
            <person name="Kumar K."/>
            <person name="McCouch S."/>
            <person name="Juretic N."/>
            <person name="Hoen D."/>
            <person name="Wright S."/>
            <person name="Bruskiewich R."/>
            <person name="Bureau T."/>
            <person name="Miyao A."/>
            <person name="Hirochika H."/>
            <person name="Nishikawa T."/>
            <person name="Kadowaki K."/>
            <person name="Sugiura M."/>
            <person name="Burr B."/>
            <person name="Sasaki T."/>
        </authorList>
    </citation>
    <scope>NUCLEOTIDE SEQUENCE [LARGE SCALE GENOMIC DNA]</scope>
    <source>
        <strain evidence="2">cv. Nipponbare</strain>
    </source>
</reference>
<sequence>MDFFFNQFGGRDNGMAGSSGGGGISLDCAKEFHLQEEDDDGRAMGSKWLVRWEGDREEKEVRWRKWVPLYFLCFYLTDMWVHIFI</sequence>
<dbReference type="Proteomes" id="UP000000763">
    <property type="component" value="Chromosome 2"/>
</dbReference>